<dbReference type="InterPro" id="IPR054416">
    <property type="entry name" value="GST_UstS-like_C"/>
</dbReference>
<reference evidence="3 4" key="1">
    <citation type="submission" date="2023-06" db="EMBL/GenBank/DDBJ databases">
        <title>Black Yeasts Isolated from many extreme environments.</title>
        <authorList>
            <person name="Coleine C."/>
            <person name="Stajich J.E."/>
            <person name="Selbmann L."/>
        </authorList>
    </citation>
    <scope>NUCLEOTIDE SEQUENCE [LARGE SCALE GENOMIC DNA]</scope>
    <source>
        <strain evidence="3 4">CCFEE 5887</strain>
    </source>
</reference>
<evidence type="ECO:0000259" key="1">
    <source>
        <dbReference type="Pfam" id="PF13409"/>
    </source>
</evidence>
<keyword evidence="4" id="KW-1185">Reference proteome</keyword>
<dbReference type="AlphaFoldDB" id="A0AAV9Q6P5"/>
<evidence type="ECO:0000259" key="2">
    <source>
        <dbReference type="Pfam" id="PF22041"/>
    </source>
</evidence>
<dbReference type="InterPro" id="IPR004045">
    <property type="entry name" value="Glutathione_S-Trfase_N"/>
</dbReference>
<dbReference type="SUPFAM" id="SSF47616">
    <property type="entry name" value="GST C-terminal domain-like"/>
    <property type="match status" value="1"/>
</dbReference>
<evidence type="ECO:0000313" key="4">
    <source>
        <dbReference type="Proteomes" id="UP001345827"/>
    </source>
</evidence>
<organism evidence="3 4">
    <name type="scientific">Vermiconidia calcicola</name>
    <dbReference type="NCBI Taxonomy" id="1690605"/>
    <lineage>
        <taxon>Eukaryota</taxon>
        <taxon>Fungi</taxon>
        <taxon>Dikarya</taxon>
        <taxon>Ascomycota</taxon>
        <taxon>Pezizomycotina</taxon>
        <taxon>Dothideomycetes</taxon>
        <taxon>Dothideomycetidae</taxon>
        <taxon>Mycosphaerellales</taxon>
        <taxon>Extremaceae</taxon>
        <taxon>Vermiconidia</taxon>
    </lineage>
</organism>
<feature type="domain" description="GST N-terminal" evidence="1">
    <location>
        <begin position="18"/>
        <end position="141"/>
    </location>
</feature>
<dbReference type="Proteomes" id="UP001345827">
    <property type="component" value="Unassembled WGS sequence"/>
</dbReference>
<dbReference type="EMBL" id="JAXLQG010000010">
    <property type="protein sequence ID" value="KAK5535214.1"/>
    <property type="molecule type" value="Genomic_DNA"/>
</dbReference>
<gene>
    <name evidence="3" type="ORF">LTR25_006222</name>
</gene>
<feature type="domain" description="Glutathione S-transferase UstS-like C-terminal" evidence="2">
    <location>
        <begin position="162"/>
        <end position="257"/>
    </location>
</feature>
<evidence type="ECO:0000313" key="3">
    <source>
        <dbReference type="EMBL" id="KAK5535214.1"/>
    </source>
</evidence>
<proteinExistence type="predicted"/>
<sequence>MSDEVILYDLPSKQGTSWSLNPWKTRLVLNYKSIPYKTEWTEYPDLKPKFEKFLITTAWPWPGPVFLSLVRLDQSVTIPSAQRPGQAAMVCEKVTANCACVQSGIPPNQTGAGAAYSSPAIRMPDGSYVMDSRRIVDALESLQPTPPLHLDSPYQARIEDLTKQIVDSIRPVFMPLVPKVFLNPTSRDYFVSTRTKALGMSLDEYAKGADKGVQKAKPYIRELGELLRENNEGPFLQGKTPCYADMIVLGWLTMLDRLGVGDSFFGLEDGGEELKRLYDEGVKQGWFERDSY</sequence>
<name>A0AAV9Q6P5_9PEZI</name>
<evidence type="ECO:0008006" key="5">
    <source>
        <dbReference type="Google" id="ProtNLM"/>
    </source>
</evidence>
<dbReference type="Pfam" id="PF13409">
    <property type="entry name" value="GST_N_2"/>
    <property type="match status" value="1"/>
</dbReference>
<accession>A0AAV9Q6P5</accession>
<dbReference type="Gene3D" id="3.40.30.10">
    <property type="entry name" value="Glutaredoxin"/>
    <property type="match status" value="1"/>
</dbReference>
<dbReference type="Gene3D" id="1.20.1050.10">
    <property type="match status" value="1"/>
</dbReference>
<dbReference type="InterPro" id="IPR036282">
    <property type="entry name" value="Glutathione-S-Trfase_C_sf"/>
</dbReference>
<protein>
    <recommendedName>
        <fullName evidence="5">GST N-terminal domain-containing protein</fullName>
    </recommendedName>
</protein>
<comment type="caution">
    <text evidence="3">The sequence shown here is derived from an EMBL/GenBank/DDBJ whole genome shotgun (WGS) entry which is preliminary data.</text>
</comment>
<dbReference type="Pfam" id="PF22041">
    <property type="entry name" value="GST_C_7"/>
    <property type="match status" value="1"/>
</dbReference>